<evidence type="ECO:0000313" key="3">
    <source>
        <dbReference type="Proteomes" id="UP001527882"/>
    </source>
</evidence>
<feature type="transmembrane region" description="Helical" evidence="1">
    <location>
        <begin position="6"/>
        <end position="25"/>
    </location>
</feature>
<accession>A0ABT4QHC2</accession>
<dbReference type="Proteomes" id="UP001527882">
    <property type="component" value="Unassembled WGS sequence"/>
</dbReference>
<feature type="transmembrane region" description="Helical" evidence="1">
    <location>
        <begin position="63"/>
        <end position="80"/>
    </location>
</feature>
<evidence type="ECO:0008006" key="4">
    <source>
        <dbReference type="Google" id="ProtNLM"/>
    </source>
</evidence>
<organism evidence="2 3">
    <name type="scientific">Paenibacillus gyeongsangnamensis</name>
    <dbReference type="NCBI Taxonomy" id="3388067"/>
    <lineage>
        <taxon>Bacteria</taxon>
        <taxon>Bacillati</taxon>
        <taxon>Bacillota</taxon>
        <taxon>Bacilli</taxon>
        <taxon>Bacillales</taxon>
        <taxon>Paenibacillaceae</taxon>
        <taxon>Paenibacillus</taxon>
    </lineage>
</organism>
<comment type="caution">
    <text evidence="2">The sequence shown here is derived from an EMBL/GenBank/DDBJ whole genome shotgun (WGS) entry which is preliminary data.</text>
</comment>
<evidence type="ECO:0000256" key="1">
    <source>
        <dbReference type="SAM" id="Phobius"/>
    </source>
</evidence>
<feature type="transmembrane region" description="Helical" evidence="1">
    <location>
        <begin position="92"/>
        <end position="110"/>
    </location>
</feature>
<name>A0ABT4QHC2_9BACL</name>
<keyword evidence="1" id="KW-1133">Transmembrane helix</keyword>
<dbReference type="RefSeq" id="WP_269884807.1">
    <property type="nucleotide sequence ID" value="NZ_JAQAGZ010000022.1"/>
</dbReference>
<sequence length="197" mass="21524">MKMWFLYTSMVVVIALTLYCMRLTYRNREKLTCMVGMMIAMTVGMMASITIGTFLGILQHDLVSSTIVSVLLGMLAGYWTGKPISLMASMDGMLAGIMGGMMGAMLGVMVLKTNTIIMFVDVIFLFIMIVLIQMVNEEVGIKKRSGKIGNGSFVIIVMGIGIVGAILYLEKDGLDVPHDSNLHGHMHSTSIVGEDQR</sequence>
<feature type="transmembrane region" description="Helical" evidence="1">
    <location>
        <begin position="37"/>
        <end position="57"/>
    </location>
</feature>
<proteinExistence type="predicted"/>
<dbReference type="EMBL" id="JAQAGZ010000022">
    <property type="protein sequence ID" value="MCZ8516278.1"/>
    <property type="molecule type" value="Genomic_DNA"/>
</dbReference>
<keyword evidence="1" id="KW-0472">Membrane</keyword>
<gene>
    <name evidence="2" type="ORF">O9H85_28570</name>
</gene>
<keyword evidence="3" id="KW-1185">Reference proteome</keyword>
<protein>
    <recommendedName>
        <fullName evidence="4">DUF4203 domain-containing protein</fullName>
    </recommendedName>
</protein>
<reference evidence="2 3" key="1">
    <citation type="submission" date="2022-12" db="EMBL/GenBank/DDBJ databases">
        <title>Draft genome sequence of Paenibacillus sp. dW9.</title>
        <authorList>
            <person name="Choi E.-W."/>
            <person name="Kim D.-U."/>
        </authorList>
    </citation>
    <scope>NUCLEOTIDE SEQUENCE [LARGE SCALE GENOMIC DNA]</scope>
    <source>
        <strain evidence="3">dW9</strain>
    </source>
</reference>
<evidence type="ECO:0000313" key="2">
    <source>
        <dbReference type="EMBL" id="MCZ8516278.1"/>
    </source>
</evidence>
<feature type="transmembrane region" description="Helical" evidence="1">
    <location>
        <begin position="148"/>
        <end position="169"/>
    </location>
</feature>
<keyword evidence="1" id="KW-0812">Transmembrane</keyword>
<feature type="transmembrane region" description="Helical" evidence="1">
    <location>
        <begin position="116"/>
        <end position="136"/>
    </location>
</feature>